<evidence type="ECO:0000256" key="10">
    <source>
        <dbReference type="PIRSR" id="PIRSR601233-1"/>
    </source>
</evidence>
<feature type="binding site" evidence="12">
    <location>
        <position position="241"/>
    </location>
    <ligand>
        <name>Mn(2+)</name>
        <dbReference type="ChEBI" id="CHEBI:29035"/>
        <label>2</label>
    </ligand>
</feature>
<evidence type="ECO:0000256" key="2">
    <source>
        <dbReference type="ARBA" id="ARBA00022598"/>
    </source>
</evidence>
<keyword evidence="4 11" id="KW-0547">Nucleotide-binding</keyword>
<evidence type="ECO:0000256" key="5">
    <source>
        <dbReference type="ARBA" id="ARBA00022800"/>
    </source>
</evidence>
<proteinExistence type="inferred from homology"/>
<accession>A0A0K2GFB1</accession>
<dbReference type="FunFam" id="3.90.1860.10:FF:000001">
    <property type="entry name" value="tRNA-splicing ligase RtcB homolog"/>
    <property type="match status" value="1"/>
</dbReference>
<dbReference type="GO" id="GO:0170057">
    <property type="term" value="F:RNA ligase (GTP) activity"/>
    <property type="evidence" value="ECO:0007669"/>
    <property type="project" value="UniProtKB-EC"/>
</dbReference>
<feature type="binding site" evidence="11">
    <location>
        <begin position="380"/>
        <end position="383"/>
    </location>
    <ligand>
        <name>GMP</name>
        <dbReference type="ChEBI" id="CHEBI:58115"/>
    </ligand>
</feature>
<dbReference type="AlphaFoldDB" id="A0A0K2GFB1"/>
<evidence type="ECO:0000256" key="11">
    <source>
        <dbReference type="PIRSR" id="PIRSR601233-2"/>
    </source>
</evidence>
<dbReference type="Proteomes" id="UP000069205">
    <property type="component" value="Chromosome"/>
</dbReference>
<dbReference type="OrthoDB" id="9802323at2"/>
<dbReference type="PROSITE" id="PS01288">
    <property type="entry name" value="UPF0027"/>
    <property type="match status" value="1"/>
</dbReference>
<dbReference type="GO" id="GO:0003972">
    <property type="term" value="F:RNA ligase (ATP) activity"/>
    <property type="evidence" value="ECO:0007669"/>
    <property type="project" value="TreeGrafter"/>
</dbReference>
<dbReference type="GO" id="GO:0005525">
    <property type="term" value="F:GTP binding"/>
    <property type="evidence" value="ECO:0007669"/>
    <property type="project" value="UniProtKB-KW"/>
</dbReference>
<feature type="binding site" evidence="12">
    <location>
        <position position="207"/>
    </location>
    <ligand>
        <name>Mn(2+)</name>
        <dbReference type="ChEBI" id="CHEBI:29035"/>
        <label>1</label>
    </ligand>
</feature>
<dbReference type="GO" id="GO:0006396">
    <property type="term" value="P:RNA processing"/>
    <property type="evidence" value="ECO:0007669"/>
    <property type="project" value="InterPro"/>
</dbReference>
<dbReference type="EMBL" id="CP011801">
    <property type="protein sequence ID" value="ALA59641.1"/>
    <property type="molecule type" value="Genomic_DNA"/>
</dbReference>
<feature type="binding site" evidence="11">
    <location>
        <begin position="406"/>
        <end position="409"/>
    </location>
    <ligand>
        <name>GMP</name>
        <dbReference type="ChEBI" id="CHEBI:58115"/>
    </ligand>
</feature>
<dbReference type="InterPro" id="IPR001233">
    <property type="entry name" value="RtcB"/>
</dbReference>
<keyword evidence="2 13" id="KW-0436">Ligase</keyword>
<dbReference type="PATRIC" id="fig|42253.5.peg.3200"/>
<dbReference type="STRING" id="42253.NITMOv2_3246"/>
<name>A0A0K2GFB1_NITMO</name>
<reference evidence="14 15" key="1">
    <citation type="journal article" date="2015" name="Proc. Natl. Acad. Sci. U.S.A.">
        <title>Expanded metabolic versatility of ubiquitous nitrite-oxidizing bacteria from the genus Nitrospira.</title>
        <authorList>
            <person name="Koch H."/>
            <person name="Lucker S."/>
            <person name="Albertsen M."/>
            <person name="Kitzinger K."/>
            <person name="Herbold C."/>
            <person name="Spieck E."/>
            <person name="Nielsen P.H."/>
            <person name="Wagner M."/>
            <person name="Daims H."/>
        </authorList>
    </citation>
    <scope>NUCLEOTIDE SEQUENCE [LARGE SCALE GENOMIC DNA]</scope>
    <source>
        <strain evidence="14 15">NSP M-1</strain>
    </source>
</reference>
<evidence type="ECO:0000256" key="1">
    <source>
        <dbReference type="ARBA" id="ARBA00008071"/>
    </source>
</evidence>
<feature type="binding site" evidence="12">
    <location>
        <position position="335"/>
    </location>
    <ligand>
        <name>Mn(2+)</name>
        <dbReference type="ChEBI" id="CHEBI:29035"/>
        <label>2</label>
    </ligand>
</feature>
<evidence type="ECO:0000256" key="8">
    <source>
        <dbReference type="ARBA" id="ARBA00047746"/>
    </source>
</evidence>
<feature type="active site" description="GMP-histidine intermediate" evidence="10">
    <location>
        <position position="406"/>
    </location>
</feature>
<evidence type="ECO:0000256" key="12">
    <source>
        <dbReference type="PIRSR" id="PIRSR601233-3"/>
    </source>
</evidence>
<comment type="catalytic activity">
    <reaction evidence="9">
        <text>a 3'-end 2',3'-cyclophospho-ribonucleotide-RNA + a 5'-end dephospho-ribonucleoside-RNA + GTP + H2O = a ribonucleotidyl-ribonucleotide-RNA + GMP + diphosphate + H(+)</text>
        <dbReference type="Rhea" id="RHEA:68080"/>
        <dbReference type="Rhea" id="RHEA-COMP:10464"/>
        <dbReference type="Rhea" id="RHEA-COMP:13936"/>
        <dbReference type="Rhea" id="RHEA-COMP:17355"/>
        <dbReference type="ChEBI" id="CHEBI:15377"/>
        <dbReference type="ChEBI" id="CHEBI:15378"/>
        <dbReference type="ChEBI" id="CHEBI:33019"/>
        <dbReference type="ChEBI" id="CHEBI:37565"/>
        <dbReference type="ChEBI" id="CHEBI:58115"/>
        <dbReference type="ChEBI" id="CHEBI:83064"/>
        <dbReference type="ChEBI" id="CHEBI:138284"/>
        <dbReference type="ChEBI" id="CHEBI:173118"/>
        <dbReference type="EC" id="6.5.1.8"/>
    </reaction>
</comment>
<evidence type="ECO:0000256" key="3">
    <source>
        <dbReference type="ARBA" id="ARBA00022723"/>
    </source>
</evidence>
<feature type="binding site" evidence="11">
    <location>
        <position position="482"/>
    </location>
    <ligand>
        <name>GMP</name>
        <dbReference type="ChEBI" id="CHEBI:58115"/>
    </ligand>
</feature>
<keyword evidence="6 11" id="KW-0342">GTP-binding</keyword>
<dbReference type="GO" id="GO:0042245">
    <property type="term" value="P:RNA repair"/>
    <property type="evidence" value="ECO:0007669"/>
    <property type="project" value="UniProtKB-KW"/>
</dbReference>
<dbReference type="Pfam" id="PF01139">
    <property type="entry name" value="RtcB"/>
    <property type="match status" value="1"/>
</dbReference>
<evidence type="ECO:0000256" key="4">
    <source>
        <dbReference type="ARBA" id="ARBA00022741"/>
    </source>
</evidence>
<organism evidence="14 15">
    <name type="scientific">Nitrospira moscoviensis</name>
    <dbReference type="NCBI Taxonomy" id="42253"/>
    <lineage>
        <taxon>Bacteria</taxon>
        <taxon>Pseudomonadati</taxon>
        <taxon>Nitrospirota</taxon>
        <taxon>Nitrospiria</taxon>
        <taxon>Nitrospirales</taxon>
        <taxon>Nitrospiraceae</taxon>
        <taxon>Nitrospira</taxon>
    </lineage>
</organism>
<evidence type="ECO:0000256" key="6">
    <source>
        <dbReference type="ARBA" id="ARBA00023134"/>
    </source>
</evidence>
<dbReference type="KEGG" id="nmv:NITMOv2_3246"/>
<keyword evidence="3 12" id="KW-0479">Metal-binding</keyword>
<comment type="catalytic activity">
    <reaction evidence="8">
        <text>a 3'-end 3'-phospho-ribonucleotide-RNA + a 5'-end dephospho-ribonucleoside-RNA + GTP = a ribonucleotidyl-ribonucleotide-RNA + GMP + diphosphate</text>
        <dbReference type="Rhea" id="RHEA:68076"/>
        <dbReference type="Rhea" id="RHEA-COMP:10463"/>
        <dbReference type="Rhea" id="RHEA-COMP:13936"/>
        <dbReference type="Rhea" id="RHEA-COMP:17355"/>
        <dbReference type="ChEBI" id="CHEBI:33019"/>
        <dbReference type="ChEBI" id="CHEBI:37565"/>
        <dbReference type="ChEBI" id="CHEBI:58115"/>
        <dbReference type="ChEBI" id="CHEBI:83062"/>
        <dbReference type="ChEBI" id="CHEBI:138284"/>
        <dbReference type="ChEBI" id="CHEBI:173118"/>
        <dbReference type="EC" id="6.5.1.8"/>
    </reaction>
</comment>
<feature type="binding site" evidence="11">
    <location>
        <begin position="206"/>
        <end position="210"/>
    </location>
    <ligand>
        <name>GMP</name>
        <dbReference type="ChEBI" id="CHEBI:58115"/>
    </ligand>
</feature>
<dbReference type="GO" id="GO:0046872">
    <property type="term" value="F:metal ion binding"/>
    <property type="evidence" value="ECO:0007669"/>
    <property type="project" value="UniProtKB-UniRule"/>
</dbReference>
<dbReference type="PANTHER" id="PTHR11118:SF1">
    <property type="entry name" value="RNA-SPLICING LIGASE RTCB HOMOLOG"/>
    <property type="match status" value="1"/>
</dbReference>
<dbReference type="RefSeq" id="WP_083448061.1">
    <property type="nucleotide sequence ID" value="NZ_CP011801.1"/>
</dbReference>
<keyword evidence="7 12" id="KW-0464">Manganese</keyword>
<dbReference type="PANTHER" id="PTHR11118">
    <property type="entry name" value="RNA-SPLICING LIGASE RTCB HOMOLOG"/>
    <property type="match status" value="1"/>
</dbReference>
<evidence type="ECO:0000256" key="13">
    <source>
        <dbReference type="RuleBase" id="RU371113"/>
    </source>
</evidence>
<sequence>MKLNTSMRVDRISDAVWEIAPSEKSGMLVPARIYATPTILEAMDEGVFEQVTNVACLPGIRRYALCMPDGHWGYGFPIGGVAAFDVRSGIISPGGVGYDVNCGMRLIRTDLTRSEVQPHLERLMTELFRRVPAGVGSSGFVRLNRTSFEDVMREGARWCIAQGYGWHQDLERIEEGGCLAGADPSKISDHAVNRGINQLGTLGAGNHYLEVQVVENARVFDRETAAAFGITGHDQIVVMVHCGSRGFGHQVASDYLNVFEKAMRRYGMTVKDQQLACAPFRSEEGQDYFAAMNCAANAAFANRQVITHRIREAFADVFGKSAEELGMELVYDVAHNIAKVERYPEGELVVHRKGSTRALGPGSPALPERYRKTGQPVICGGSMETGSYLLAGTEGAMRETFASTMHGSGRTMSRGQAKKAVRGEQVQQQMKRQGILVKAVSMSGLAEEAGFAYKNISEVVASVDRAGITKTVAELRPIGNIKG</sequence>
<keyword evidence="5" id="KW-0692">RNA repair</keyword>
<evidence type="ECO:0000313" key="15">
    <source>
        <dbReference type="Proteomes" id="UP000069205"/>
    </source>
</evidence>
<dbReference type="SUPFAM" id="SSF103365">
    <property type="entry name" value="Hypothetical protein PH1602"/>
    <property type="match status" value="1"/>
</dbReference>
<feature type="binding site" evidence="11">
    <location>
        <begin position="335"/>
        <end position="336"/>
    </location>
    <ligand>
        <name>GMP</name>
        <dbReference type="ChEBI" id="CHEBI:58115"/>
    </ligand>
</feature>
<comment type="similarity">
    <text evidence="1 13">Belongs to the RtcB family.</text>
</comment>
<comment type="cofactor">
    <cofactor evidence="12 13">
        <name>Mn(2+)</name>
        <dbReference type="ChEBI" id="CHEBI:29035"/>
    </cofactor>
    <text evidence="12 13">Binds 2 manganese ions per subunit.</text>
</comment>
<evidence type="ECO:0000256" key="9">
    <source>
        <dbReference type="ARBA" id="ARBA00049514"/>
    </source>
</evidence>
<evidence type="ECO:0000313" key="14">
    <source>
        <dbReference type="EMBL" id="ALA59641.1"/>
    </source>
</evidence>
<feature type="binding site" evidence="11">
    <location>
        <position position="387"/>
    </location>
    <ligand>
        <name>GMP</name>
        <dbReference type="ChEBI" id="CHEBI:58115"/>
    </ligand>
</feature>
<comment type="subunit">
    <text evidence="13">Monomer.</text>
</comment>
<evidence type="ECO:0000256" key="7">
    <source>
        <dbReference type="ARBA" id="ARBA00023211"/>
    </source>
</evidence>
<protein>
    <recommendedName>
        <fullName evidence="13">tRNA-splicing ligase RtcB</fullName>
        <ecNumber evidence="13">6.5.1.-</ecNumber>
    </recommendedName>
</protein>
<gene>
    <name evidence="13 14" type="primary">rtcB</name>
    <name evidence="14" type="ORF">NITMOv2_3246</name>
</gene>
<dbReference type="EC" id="6.5.1.-" evidence="13"/>
<keyword evidence="15" id="KW-1185">Reference proteome</keyword>
<dbReference type="InterPro" id="IPR036025">
    <property type="entry name" value="RtcB-like_sf"/>
</dbReference>
<dbReference type="Gene3D" id="3.90.1860.10">
    <property type="entry name" value="tRNA-splicing ligase RtcB"/>
    <property type="match status" value="1"/>
</dbReference>
<feature type="binding site" evidence="12">
    <location>
        <position position="99"/>
    </location>
    <ligand>
        <name>Mn(2+)</name>
        <dbReference type="ChEBI" id="CHEBI:29035"/>
        <label>1</label>
    </ligand>
</feature>